<dbReference type="EMBL" id="BMAU01021404">
    <property type="protein sequence ID" value="GFY32769.1"/>
    <property type="molecule type" value="Genomic_DNA"/>
</dbReference>
<proteinExistence type="predicted"/>
<dbReference type="Gene3D" id="1.10.10.60">
    <property type="entry name" value="Homeodomain-like"/>
    <property type="match status" value="1"/>
</dbReference>
<keyword evidence="2" id="KW-1185">Reference proteome</keyword>
<dbReference type="Proteomes" id="UP000887159">
    <property type="component" value="Unassembled WGS sequence"/>
</dbReference>
<evidence type="ECO:0000313" key="1">
    <source>
        <dbReference type="EMBL" id="GFY32769.1"/>
    </source>
</evidence>
<gene>
    <name evidence="1" type="primary">NCL1_38064</name>
    <name evidence="1" type="ORF">TNCV_4638751</name>
</gene>
<protein>
    <submittedName>
        <fullName evidence="1">Uncharacterized protein</fullName>
    </submittedName>
</protein>
<reference evidence="1" key="1">
    <citation type="submission" date="2020-08" db="EMBL/GenBank/DDBJ databases">
        <title>Multicomponent nature underlies the extraordinary mechanical properties of spider dragline silk.</title>
        <authorList>
            <person name="Kono N."/>
            <person name="Nakamura H."/>
            <person name="Mori M."/>
            <person name="Yoshida Y."/>
            <person name="Ohtoshi R."/>
            <person name="Malay A.D."/>
            <person name="Moran D.A.P."/>
            <person name="Tomita M."/>
            <person name="Numata K."/>
            <person name="Arakawa K."/>
        </authorList>
    </citation>
    <scope>NUCLEOTIDE SEQUENCE</scope>
</reference>
<organism evidence="1 2">
    <name type="scientific">Trichonephila clavipes</name>
    <name type="common">Golden silk orbweaver</name>
    <name type="synonym">Nephila clavipes</name>
    <dbReference type="NCBI Taxonomy" id="2585209"/>
    <lineage>
        <taxon>Eukaryota</taxon>
        <taxon>Metazoa</taxon>
        <taxon>Ecdysozoa</taxon>
        <taxon>Arthropoda</taxon>
        <taxon>Chelicerata</taxon>
        <taxon>Arachnida</taxon>
        <taxon>Araneae</taxon>
        <taxon>Araneomorphae</taxon>
        <taxon>Entelegynae</taxon>
        <taxon>Araneoidea</taxon>
        <taxon>Nephilidae</taxon>
        <taxon>Trichonephila</taxon>
    </lineage>
</organism>
<sequence>MENVRIPLPPERQVSPLIFYKLGYLSITEKIPRLGIRAHYEQLSEFERGHIIELKKAGWANRGIVRHMGRRDAVIRRFWQEWMESGRFQRHDGSG</sequence>
<name>A0A8X6WDD8_TRICX</name>
<accession>A0A8X6WDD8</accession>
<dbReference type="AlphaFoldDB" id="A0A8X6WDD8"/>
<evidence type="ECO:0000313" key="2">
    <source>
        <dbReference type="Proteomes" id="UP000887159"/>
    </source>
</evidence>
<comment type="caution">
    <text evidence="1">The sequence shown here is derived from an EMBL/GenBank/DDBJ whole genome shotgun (WGS) entry which is preliminary data.</text>
</comment>